<reference evidence="2" key="1">
    <citation type="submission" date="2021-07" db="EMBL/GenBank/DDBJ databases">
        <title>Complete genome sequence of Crassaminicella sp. 143-21, isolated from a deep-sea hydrothermal vent.</title>
        <authorList>
            <person name="Li X."/>
        </authorList>
    </citation>
    <scope>NUCLEOTIDE SEQUENCE</scope>
    <source>
        <strain evidence="2">143-21</strain>
    </source>
</reference>
<evidence type="ECO:0000313" key="2">
    <source>
        <dbReference type="EMBL" id="QXM06538.1"/>
    </source>
</evidence>
<name>A0ABX8RBW0_9CLOT</name>
<dbReference type="Proteomes" id="UP000886818">
    <property type="component" value="Chromosome"/>
</dbReference>
<dbReference type="InterPro" id="IPR005642">
    <property type="entry name" value="LysO"/>
</dbReference>
<organism evidence="2 3">
    <name type="scientific">Crassaminicella indica</name>
    <dbReference type="NCBI Taxonomy" id="2855394"/>
    <lineage>
        <taxon>Bacteria</taxon>
        <taxon>Bacillati</taxon>
        <taxon>Bacillota</taxon>
        <taxon>Clostridia</taxon>
        <taxon>Eubacteriales</taxon>
        <taxon>Clostridiaceae</taxon>
        <taxon>Crassaminicella</taxon>
    </lineage>
</organism>
<proteinExistence type="predicted"/>
<protein>
    <submittedName>
        <fullName evidence="2">DUF340 domain-containing protein</fullName>
    </submittedName>
</protein>
<keyword evidence="3" id="KW-1185">Reference proteome</keyword>
<sequence length="103" mass="11686">MLTRLMLYLFILAVGAFIGLKGNLKEQITSKINTIQALCLLFLLFIMGIKIGVDKKVLSSFFKLGYQAVILSAFSVFFSVLFIKLIKGYIIKDIKQEVNKNEF</sequence>
<dbReference type="EMBL" id="CP078093">
    <property type="protein sequence ID" value="QXM06538.1"/>
    <property type="molecule type" value="Genomic_DNA"/>
</dbReference>
<feature type="transmembrane region" description="Helical" evidence="1">
    <location>
        <begin position="6"/>
        <end position="23"/>
    </location>
</feature>
<keyword evidence="1" id="KW-1133">Transmembrane helix</keyword>
<dbReference type="Pfam" id="PF03956">
    <property type="entry name" value="Lys_export"/>
    <property type="match status" value="1"/>
</dbReference>
<evidence type="ECO:0000256" key="1">
    <source>
        <dbReference type="SAM" id="Phobius"/>
    </source>
</evidence>
<evidence type="ECO:0000313" key="3">
    <source>
        <dbReference type="Proteomes" id="UP000886818"/>
    </source>
</evidence>
<feature type="transmembrane region" description="Helical" evidence="1">
    <location>
        <begin position="65"/>
        <end position="86"/>
    </location>
</feature>
<keyword evidence="1" id="KW-0472">Membrane</keyword>
<gene>
    <name evidence="2" type="ORF">KVH43_01970</name>
</gene>
<feature type="transmembrane region" description="Helical" evidence="1">
    <location>
        <begin position="35"/>
        <end position="53"/>
    </location>
</feature>
<keyword evidence="1" id="KW-0812">Transmembrane</keyword>
<dbReference type="RefSeq" id="WP_218283234.1">
    <property type="nucleotide sequence ID" value="NZ_CP078093.1"/>
</dbReference>
<accession>A0ABX8RBW0</accession>